<dbReference type="PRINTS" id="PR00958">
    <property type="entry name" value="HOMSERKINASE"/>
</dbReference>
<dbReference type="EC" id="4.3.1.17" evidence="2"/>
<dbReference type="GO" id="GO:0030170">
    <property type="term" value="F:pyridoxal phosphate binding"/>
    <property type="evidence" value="ECO:0007669"/>
    <property type="project" value="InterPro"/>
</dbReference>
<dbReference type="Pfam" id="PF00291">
    <property type="entry name" value="PALP"/>
    <property type="match status" value="1"/>
</dbReference>
<keyword evidence="5" id="KW-0791">Threonine biosynthesis</keyword>
<evidence type="ECO:0000256" key="6">
    <source>
        <dbReference type="ARBA" id="ARBA00022741"/>
    </source>
</evidence>
<evidence type="ECO:0000256" key="9">
    <source>
        <dbReference type="ARBA" id="ARBA00022898"/>
    </source>
</evidence>
<dbReference type="GO" id="GO:0009088">
    <property type="term" value="P:threonine biosynthetic process"/>
    <property type="evidence" value="ECO:0007669"/>
    <property type="project" value="UniProtKB-KW"/>
</dbReference>
<dbReference type="InterPro" id="IPR029144">
    <property type="entry name" value="Thr_synth_N"/>
</dbReference>
<evidence type="ECO:0000259" key="13">
    <source>
        <dbReference type="Pfam" id="PF08544"/>
    </source>
</evidence>
<dbReference type="PROSITE" id="PS00165">
    <property type="entry name" value="DEHYDRATASE_SER_THR"/>
    <property type="match status" value="1"/>
</dbReference>
<dbReference type="GO" id="GO:0004413">
    <property type="term" value="F:homoserine kinase activity"/>
    <property type="evidence" value="ECO:0007669"/>
    <property type="project" value="InterPro"/>
</dbReference>
<dbReference type="Gene3D" id="3.90.1380.10">
    <property type="entry name" value="Threonine synthase, N-terminal domain"/>
    <property type="match status" value="1"/>
</dbReference>
<dbReference type="AlphaFoldDB" id="A0A7R8ZYX1"/>
<feature type="domain" description="Threonine synthase N-terminal" evidence="14">
    <location>
        <begin position="296"/>
        <end position="366"/>
    </location>
</feature>
<dbReference type="Gene3D" id="3.30.230.10">
    <property type="match status" value="1"/>
</dbReference>
<organism evidence="15">
    <name type="scientific">Cyprideis torosa</name>
    <dbReference type="NCBI Taxonomy" id="163714"/>
    <lineage>
        <taxon>Eukaryota</taxon>
        <taxon>Metazoa</taxon>
        <taxon>Ecdysozoa</taxon>
        <taxon>Arthropoda</taxon>
        <taxon>Crustacea</taxon>
        <taxon>Oligostraca</taxon>
        <taxon>Ostracoda</taxon>
        <taxon>Podocopa</taxon>
        <taxon>Podocopida</taxon>
        <taxon>Cytherocopina</taxon>
        <taxon>Cytheroidea</taxon>
        <taxon>Cytherideidae</taxon>
        <taxon>Cyprideis</taxon>
    </lineage>
</organism>
<protein>
    <recommendedName>
        <fullName evidence="2">L-serine ammonia-lyase</fullName>
        <ecNumber evidence="2">4.3.1.17</ecNumber>
    </recommendedName>
</protein>
<dbReference type="PANTHER" id="PTHR20861">
    <property type="entry name" value="HOMOSERINE/4-DIPHOSPHOCYTIDYL-2-C-METHYL-D-ERYTHRITOL KINASE"/>
    <property type="match status" value="1"/>
</dbReference>
<feature type="domain" description="GHMP kinase N-terminal" evidence="11">
    <location>
        <begin position="62"/>
        <end position="147"/>
    </location>
</feature>
<reference evidence="15" key="1">
    <citation type="submission" date="2020-11" db="EMBL/GenBank/DDBJ databases">
        <authorList>
            <person name="Tran Van P."/>
        </authorList>
    </citation>
    <scope>NUCLEOTIDE SEQUENCE</scope>
</reference>
<dbReference type="InterPro" id="IPR037158">
    <property type="entry name" value="Thr_synth_N_sf"/>
</dbReference>
<evidence type="ECO:0000256" key="2">
    <source>
        <dbReference type="ARBA" id="ARBA00012093"/>
    </source>
</evidence>
<keyword evidence="8" id="KW-0067">ATP-binding</keyword>
<dbReference type="EMBL" id="OB684460">
    <property type="protein sequence ID" value="CAD7237074.1"/>
    <property type="molecule type" value="Genomic_DNA"/>
</dbReference>
<keyword evidence="6" id="KW-0547">Nucleotide-binding</keyword>
<dbReference type="NCBIfam" id="NF002288">
    <property type="entry name" value="PRK01212.1-4"/>
    <property type="match status" value="1"/>
</dbReference>
<dbReference type="GO" id="GO:0003941">
    <property type="term" value="F:L-serine ammonia-lyase activity"/>
    <property type="evidence" value="ECO:0007669"/>
    <property type="project" value="UniProtKB-EC"/>
</dbReference>
<dbReference type="InterPro" id="IPR014721">
    <property type="entry name" value="Ribsml_uS5_D2-typ_fold_subgr"/>
</dbReference>
<sequence length="493" mass="53590">MDVIKVFCPGSVANISCGFDVLGLALERPGDFMTIQKIDEPTVRMVHLDHYNLPLEPEKNVAGKAALEIISDLNLKHGFEIIIEKKIHPGSGIGSSSASASGVVFAINELLDKALDEDKLLHYAMVGEYVASGSYHADNVAPALLGGILLIRGYKPLDYVQIPVPKNLYLTVITPQIEIRTYDARRVLKRRVELKDAITQCGNLAGLVAGFYRSDYGLISRSLTDVLIEPQRAALIPSFYELKKTAIEVGALGAGISGSGPSVFAMSEGETVASAVAQAFKEVYEPLNIPYGTVVNKERVSFKEATLRSLAPDRGLYFPEAIPVVDKEVLHGYKSMEKEALCLKVIKPFVGDDIGEEKLRDIISETLNFPTPLNQITPDVYCLELFHGPTLAFKDVGARFMSRCIDHFVGDSEQRKTILVATSGDTGGAVANGFFGSSKVKVIILYPKAKVSPLQEKQLTTLGGNVTAMEIDGSFDDCQNLVKSAFVDTEINE</sequence>
<keyword evidence="4" id="KW-0808">Transferase</keyword>
<evidence type="ECO:0000259" key="12">
    <source>
        <dbReference type="Pfam" id="PF00291"/>
    </source>
</evidence>
<evidence type="ECO:0000313" key="15">
    <source>
        <dbReference type="EMBL" id="CAD7237074.1"/>
    </source>
</evidence>
<dbReference type="Pfam" id="PF14821">
    <property type="entry name" value="Thr_synth_N"/>
    <property type="match status" value="1"/>
</dbReference>
<name>A0A7R8ZYX1_9CRUS</name>
<dbReference type="SUPFAM" id="SSF53686">
    <property type="entry name" value="Tryptophan synthase beta subunit-like PLP-dependent enzymes"/>
    <property type="match status" value="1"/>
</dbReference>
<dbReference type="InterPro" id="IPR036052">
    <property type="entry name" value="TrpB-like_PALP_sf"/>
</dbReference>
<feature type="domain" description="GHMP kinase C-terminal" evidence="13">
    <location>
        <begin position="208"/>
        <end position="285"/>
    </location>
</feature>
<dbReference type="HAMAP" id="MF_00384">
    <property type="entry name" value="Homoser_kinase"/>
    <property type="match status" value="1"/>
</dbReference>
<dbReference type="Pfam" id="PF08544">
    <property type="entry name" value="GHMP_kinases_C"/>
    <property type="match status" value="1"/>
</dbReference>
<dbReference type="Gene3D" id="3.40.50.1100">
    <property type="match status" value="1"/>
</dbReference>
<dbReference type="PANTHER" id="PTHR20861:SF1">
    <property type="entry name" value="HOMOSERINE KINASE"/>
    <property type="match status" value="1"/>
</dbReference>
<dbReference type="OrthoDB" id="10053131at2759"/>
<evidence type="ECO:0000256" key="10">
    <source>
        <dbReference type="ARBA" id="ARBA00049406"/>
    </source>
</evidence>
<dbReference type="Pfam" id="PF00288">
    <property type="entry name" value="GHMP_kinases_N"/>
    <property type="match status" value="1"/>
</dbReference>
<keyword evidence="7" id="KW-0418">Kinase</keyword>
<dbReference type="InterPro" id="IPR001926">
    <property type="entry name" value="TrpB-like_PALP"/>
</dbReference>
<dbReference type="InterPro" id="IPR036554">
    <property type="entry name" value="GHMP_kinase_C_sf"/>
</dbReference>
<evidence type="ECO:0000256" key="1">
    <source>
        <dbReference type="ARBA" id="ARBA00001933"/>
    </source>
</evidence>
<feature type="non-terminal residue" evidence="15">
    <location>
        <position position="493"/>
    </location>
</feature>
<dbReference type="SUPFAM" id="SSF54211">
    <property type="entry name" value="Ribosomal protein S5 domain 2-like"/>
    <property type="match status" value="1"/>
</dbReference>
<proteinExistence type="inferred from homology"/>
<accession>A0A7R8ZYX1</accession>
<evidence type="ECO:0000259" key="11">
    <source>
        <dbReference type="Pfam" id="PF00288"/>
    </source>
</evidence>
<dbReference type="SUPFAM" id="SSF55060">
    <property type="entry name" value="GHMP Kinase, C-terminal domain"/>
    <property type="match status" value="1"/>
</dbReference>
<keyword evidence="9" id="KW-0663">Pyridoxal phosphate</keyword>
<dbReference type="NCBIfam" id="TIGR00191">
    <property type="entry name" value="thrB"/>
    <property type="match status" value="1"/>
</dbReference>
<dbReference type="GO" id="GO:0005524">
    <property type="term" value="F:ATP binding"/>
    <property type="evidence" value="ECO:0007669"/>
    <property type="project" value="UniProtKB-KW"/>
</dbReference>
<dbReference type="InterPro" id="IPR000870">
    <property type="entry name" value="Homoserine_kinase"/>
</dbReference>
<evidence type="ECO:0000256" key="7">
    <source>
        <dbReference type="ARBA" id="ARBA00022777"/>
    </source>
</evidence>
<gene>
    <name evidence="15" type="ORF">CTOB1V02_LOCUS14889</name>
</gene>
<evidence type="ECO:0000256" key="5">
    <source>
        <dbReference type="ARBA" id="ARBA00022697"/>
    </source>
</evidence>
<dbReference type="InterPro" id="IPR020568">
    <property type="entry name" value="Ribosomal_Su5_D2-typ_SF"/>
</dbReference>
<evidence type="ECO:0000256" key="3">
    <source>
        <dbReference type="ARBA" id="ARBA00022605"/>
    </source>
</evidence>
<evidence type="ECO:0000256" key="4">
    <source>
        <dbReference type="ARBA" id="ARBA00022679"/>
    </source>
</evidence>
<comment type="cofactor">
    <cofactor evidence="1">
        <name>pyridoxal 5'-phosphate</name>
        <dbReference type="ChEBI" id="CHEBI:597326"/>
    </cofactor>
</comment>
<dbReference type="InterPro" id="IPR013750">
    <property type="entry name" value="GHMP_kinase_C_dom"/>
</dbReference>
<evidence type="ECO:0000259" key="14">
    <source>
        <dbReference type="Pfam" id="PF14821"/>
    </source>
</evidence>
<comment type="catalytic activity">
    <reaction evidence="10">
        <text>L-serine = pyruvate + NH4(+)</text>
        <dbReference type="Rhea" id="RHEA:19169"/>
        <dbReference type="ChEBI" id="CHEBI:15361"/>
        <dbReference type="ChEBI" id="CHEBI:28938"/>
        <dbReference type="ChEBI" id="CHEBI:33384"/>
        <dbReference type="EC" id="4.3.1.17"/>
    </reaction>
</comment>
<keyword evidence="3" id="KW-0028">Amino-acid biosynthesis</keyword>
<dbReference type="Gene3D" id="3.30.70.890">
    <property type="entry name" value="GHMP kinase, C-terminal domain"/>
    <property type="match status" value="1"/>
</dbReference>
<dbReference type="InterPro" id="IPR006204">
    <property type="entry name" value="GHMP_kinase_N_dom"/>
</dbReference>
<evidence type="ECO:0000256" key="8">
    <source>
        <dbReference type="ARBA" id="ARBA00022840"/>
    </source>
</evidence>
<feature type="domain" description="Tryptophan synthase beta chain-like PALP" evidence="12">
    <location>
        <begin position="370"/>
        <end position="485"/>
    </location>
</feature>
<dbReference type="InterPro" id="IPR000634">
    <property type="entry name" value="Ser/Thr_deHydtase_PyrdxlP-BS"/>
</dbReference>